<dbReference type="GO" id="GO:0006355">
    <property type="term" value="P:regulation of DNA-templated transcription"/>
    <property type="evidence" value="ECO:0007669"/>
    <property type="project" value="InterPro"/>
</dbReference>
<dbReference type="GO" id="GO:0000156">
    <property type="term" value="F:phosphorelay response regulator activity"/>
    <property type="evidence" value="ECO:0007669"/>
    <property type="project" value="TreeGrafter"/>
</dbReference>
<dbReference type="InterPro" id="IPR016032">
    <property type="entry name" value="Sig_transdc_resp-reg_C-effctor"/>
</dbReference>
<protein>
    <submittedName>
        <fullName evidence="10">DNA-binding response regulator</fullName>
    </submittedName>
    <submittedName>
        <fullName evidence="11">Response regulator transcription factor</fullName>
    </submittedName>
</protein>
<reference evidence="11 13" key="2">
    <citation type="journal article" date="2020" name="Front. Microbiol.">
        <title>Genomic Analysis and Antimicrobial Resistance of Aliarcobacter cryaerophilus Strains From German Water Poultry.</title>
        <authorList>
            <person name="Muller E."/>
            <person name="Hotzel H."/>
            <person name="Ahlers C."/>
            <person name="Hanel I."/>
            <person name="Tomaso H."/>
            <person name="Abdel-Glil M.Y."/>
        </authorList>
    </citation>
    <scope>NUCLEOTIDE SEQUENCE [LARGE SCALE GENOMIC DNA]</scope>
    <source>
        <strain evidence="11 13">16CS1285-4</strain>
    </source>
</reference>
<keyword evidence="3" id="KW-0805">Transcription regulation</keyword>
<keyword evidence="2" id="KW-0902">Two-component regulatory system</keyword>
<dbReference type="InterPro" id="IPR001789">
    <property type="entry name" value="Sig_transdc_resp-reg_receiver"/>
</dbReference>
<feature type="domain" description="OmpR/PhoB-type" evidence="9">
    <location>
        <begin position="118"/>
        <end position="211"/>
    </location>
</feature>
<evidence type="ECO:0000256" key="5">
    <source>
        <dbReference type="ARBA" id="ARBA00023163"/>
    </source>
</evidence>
<evidence type="ECO:0000259" key="8">
    <source>
        <dbReference type="PROSITE" id="PS50110"/>
    </source>
</evidence>
<name>A0A2S9SR66_9BACT</name>
<gene>
    <name evidence="10" type="ORF">CJ669_00895</name>
    <name evidence="11" type="ORF">HOO34_09845</name>
</gene>
<dbReference type="SMART" id="SM00448">
    <property type="entry name" value="REC"/>
    <property type="match status" value="1"/>
</dbReference>
<evidence type="ECO:0000313" key="10">
    <source>
        <dbReference type="EMBL" id="PRM89085.1"/>
    </source>
</evidence>
<dbReference type="Proteomes" id="UP000515842">
    <property type="component" value="Chromosome"/>
</dbReference>
<dbReference type="InterPro" id="IPR039420">
    <property type="entry name" value="WalR-like"/>
</dbReference>
<dbReference type="CDD" id="cd00383">
    <property type="entry name" value="trans_reg_C"/>
    <property type="match status" value="1"/>
</dbReference>
<organism evidence="10 12">
    <name type="scientific">Aliarcobacter cryaerophilus</name>
    <dbReference type="NCBI Taxonomy" id="28198"/>
    <lineage>
        <taxon>Bacteria</taxon>
        <taxon>Pseudomonadati</taxon>
        <taxon>Campylobacterota</taxon>
        <taxon>Epsilonproteobacteria</taxon>
        <taxon>Campylobacterales</taxon>
        <taxon>Arcobacteraceae</taxon>
        <taxon>Aliarcobacter</taxon>
    </lineage>
</organism>
<dbReference type="Gene3D" id="1.10.10.10">
    <property type="entry name" value="Winged helix-like DNA-binding domain superfamily/Winged helix DNA-binding domain"/>
    <property type="match status" value="1"/>
</dbReference>
<dbReference type="SMART" id="SM00862">
    <property type="entry name" value="Trans_reg_C"/>
    <property type="match status" value="1"/>
</dbReference>
<dbReference type="EMBL" id="NXGJ01000001">
    <property type="protein sequence ID" value="PRM89085.1"/>
    <property type="molecule type" value="Genomic_DNA"/>
</dbReference>
<evidence type="ECO:0000256" key="2">
    <source>
        <dbReference type="ARBA" id="ARBA00023012"/>
    </source>
</evidence>
<feature type="domain" description="Response regulatory" evidence="8">
    <location>
        <begin position="2"/>
        <end position="115"/>
    </location>
</feature>
<evidence type="ECO:0000256" key="1">
    <source>
        <dbReference type="ARBA" id="ARBA00022553"/>
    </source>
</evidence>
<dbReference type="GO" id="GO:0032993">
    <property type="term" value="C:protein-DNA complex"/>
    <property type="evidence" value="ECO:0007669"/>
    <property type="project" value="TreeGrafter"/>
</dbReference>
<dbReference type="PANTHER" id="PTHR48111:SF22">
    <property type="entry name" value="REGULATOR OF RPOS"/>
    <property type="match status" value="1"/>
</dbReference>
<dbReference type="InterPro" id="IPR011006">
    <property type="entry name" value="CheY-like_superfamily"/>
</dbReference>
<dbReference type="SUPFAM" id="SSF46894">
    <property type="entry name" value="C-terminal effector domain of the bipartite response regulators"/>
    <property type="match status" value="1"/>
</dbReference>
<sequence length="211" mass="24681">MKIFLLEDDFSLNESIKDMLESENFIVDSFYDGKVALDNISGDYELFILDIFVPNLNGILLLEKIKQINKNSIVFIMSANIDIDTIKGAYLKGCDDYIKKPFNIQELLFKLAKFKKNSNIFKFDDETLFDMETKKFIYNNSEIELTKNEKNFLHLLICNQGKCVNYTLIEDVVYDGEFKSLDAIRSLIKRLRKKLPKDIIFNNLDEGYFIK</sequence>
<evidence type="ECO:0000259" key="9">
    <source>
        <dbReference type="PROSITE" id="PS51755"/>
    </source>
</evidence>
<dbReference type="RefSeq" id="WP_066154109.1">
    <property type="nucleotide sequence ID" value="NZ_CP060693.1"/>
</dbReference>
<dbReference type="Proteomes" id="UP000239065">
    <property type="component" value="Unassembled WGS sequence"/>
</dbReference>
<evidence type="ECO:0000256" key="6">
    <source>
        <dbReference type="PROSITE-ProRule" id="PRU00169"/>
    </source>
</evidence>
<keyword evidence="5" id="KW-0804">Transcription</keyword>
<dbReference type="GO" id="GO:0000976">
    <property type="term" value="F:transcription cis-regulatory region binding"/>
    <property type="evidence" value="ECO:0007669"/>
    <property type="project" value="TreeGrafter"/>
</dbReference>
<dbReference type="Gene3D" id="3.40.50.2300">
    <property type="match status" value="1"/>
</dbReference>
<dbReference type="PANTHER" id="PTHR48111">
    <property type="entry name" value="REGULATOR OF RPOS"/>
    <property type="match status" value="1"/>
</dbReference>
<dbReference type="InterPro" id="IPR036388">
    <property type="entry name" value="WH-like_DNA-bd_sf"/>
</dbReference>
<evidence type="ECO:0000256" key="4">
    <source>
        <dbReference type="ARBA" id="ARBA00023125"/>
    </source>
</evidence>
<proteinExistence type="predicted"/>
<dbReference type="SUPFAM" id="SSF52172">
    <property type="entry name" value="CheY-like"/>
    <property type="match status" value="1"/>
</dbReference>
<keyword evidence="4 7" id="KW-0238">DNA-binding</keyword>
<dbReference type="Pfam" id="PF00072">
    <property type="entry name" value="Response_reg"/>
    <property type="match status" value="1"/>
</dbReference>
<evidence type="ECO:0000256" key="7">
    <source>
        <dbReference type="PROSITE-ProRule" id="PRU01091"/>
    </source>
</evidence>
<keyword evidence="1 6" id="KW-0597">Phosphoprotein</keyword>
<dbReference type="AlphaFoldDB" id="A0A2S9SR66"/>
<evidence type="ECO:0000313" key="11">
    <source>
        <dbReference type="EMBL" id="QNM89912.1"/>
    </source>
</evidence>
<feature type="DNA-binding region" description="OmpR/PhoB-type" evidence="7">
    <location>
        <begin position="118"/>
        <end position="211"/>
    </location>
</feature>
<evidence type="ECO:0000313" key="12">
    <source>
        <dbReference type="Proteomes" id="UP000239065"/>
    </source>
</evidence>
<dbReference type="InterPro" id="IPR001867">
    <property type="entry name" value="OmpR/PhoB-type_DNA-bd"/>
</dbReference>
<dbReference type="Pfam" id="PF00486">
    <property type="entry name" value="Trans_reg_C"/>
    <property type="match status" value="1"/>
</dbReference>
<dbReference type="GO" id="GO:0005829">
    <property type="term" value="C:cytosol"/>
    <property type="evidence" value="ECO:0007669"/>
    <property type="project" value="TreeGrafter"/>
</dbReference>
<evidence type="ECO:0000313" key="13">
    <source>
        <dbReference type="Proteomes" id="UP000515842"/>
    </source>
</evidence>
<dbReference type="PROSITE" id="PS51755">
    <property type="entry name" value="OMPR_PHOB"/>
    <property type="match status" value="1"/>
</dbReference>
<feature type="modified residue" description="4-aspartylphosphate" evidence="6">
    <location>
        <position position="50"/>
    </location>
</feature>
<evidence type="ECO:0000256" key="3">
    <source>
        <dbReference type="ARBA" id="ARBA00023015"/>
    </source>
</evidence>
<dbReference type="PROSITE" id="PS50110">
    <property type="entry name" value="RESPONSE_REGULATORY"/>
    <property type="match status" value="1"/>
</dbReference>
<reference evidence="10 12" key="1">
    <citation type="submission" date="2017-09" db="EMBL/GenBank/DDBJ databases">
        <title>Reassesment of A. cryaerophilus.</title>
        <authorList>
            <person name="Perez-Cataluna A."/>
            <person name="Collado L."/>
            <person name="Salgado O."/>
            <person name="Lefinanco V."/>
            <person name="Figueras M.J."/>
        </authorList>
    </citation>
    <scope>NUCLEOTIDE SEQUENCE [LARGE SCALE GENOMIC DNA]</scope>
    <source>
        <strain evidence="10 12">LMG 9861</strain>
    </source>
</reference>
<accession>A0A2S9SR66</accession>
<dbReference type="EMBL" id="CP060693">
    <property type="protein sequence ID" value="QNM89912.1"/>
    <property type="molecule type" value="Genomic_DNA"/>
</dbReference>